<feature type="compositionally biased region" description="Low complexity" evidence="1">
    <location>
        <begin position="27"/>
        <end position="43"/>
    </location>
</feature>
<evidence type="ECO:0000256" key="1">
    <source>
        <dbReference type="SAM" id="MobiDB-lite"/>
    </source>
</evidence>
<feature type="region of interest" description="Disordered" evidence="1">
    <location>
        <begin position="122"/>
        <end position="157"/>
    </location>
</feature>
<dbReference type="AlphaFoldDB" id="A0A6A6I2J5"/>
<accession>A0A6A6I2J5</accession>
<feature type="region of interest" description="Disordered" evidence="1">
    <location>
        <begin position="74"/>
        <end position="106"/>
    </location>
</feature>
<proteinExistence type="predicted"/>
<feature type="region of interest" description="Disordered" evidence="1">
    <location>
        <begin position="1"/>
        <end position="51"/>
    </location>
</feature>
<gene>
    <name evidence="2" type="ORF">BU26DRAFT_508584</name>
</gene>
<keyword evidence="3" id="KW-1185">Reference proteome</keyword>
<evidence type="ECO:0000313" key="2">
    <source>
        <dbReference type="EMBL" id="KAF2244561.1"/>
    </source>
</evidence>
<dbReference type="RefSeq" id="XP_033679565.1">
    <property type="nucleotide sequence ID" value="XM_033827093.1"/>
</dbReference>
<sequence>MSGSAAPSHGSAALNSGPGGLVAMPGLRSAQRAARALPQAPRSTLHDRGQASRGIFGLARSYGSCLGFDDAVSRRQRDATLSPKPGGHARGMLGDEHSSTCTERTPTALSDSLIDLCCPRPCPDSQRRRGLSAVSPLRPGQETESQLHSPRRWDAAG</sequence>
<name>A0A6A6I2J5_9PLEO</name>
<dbReference type="Proteomes" id="UP000800094">
    <property type="component" value="Unassembled WGS sequence"/>
</dbReference>
<dbReference type="GeneID" id="54580423"/>
<protein>
    <submittedName>
        <fullName evidence="2">Uncharacterized protein</fullName>
    </submittedName>
</protein>
<evidence type="ECO:0000313" key="3">
    <source>
        <dbReference type="Proteomes" id="UP000800094"/>
    </source>
</evidence>
<dbReference type="EMBL" id="ML987202">
    <property type="protein sequence ID" value="KAF2244561.1"/>
    <property type="molecule type" value="Genomic_DNA"/>
</dbReference>
<feature type="compositionally biased region" description="Low complexity" evidence="1">
    <location>
        <begin position="1"/>
        <end position="13"/>
    </location>
</feature>
<organism evidence="2 3">
    <name type="scientific">Trematosphaeria pertusa</name>
    <dbReference type="NCBI Taxonomy" id="390896"/>
    <lineage>
        <taxon>Eukaryota</taxon>
        <taxon>Fungi</taxon>
        <taxon>Dikarya</taxon>
        <taxon>Ascomycota</taxon>
        <taxon>Pezizomycotina</taxon>
        <taxon>Dothideomycetes</taxon>
        <taxon>Pleosporomycetidae</taxon>
        <taxon>Pleosporales</taxon>
        <taxon>Massarineae</taxon>
        <taxon>Trematosphaeriaceae</taxon>
        <taxon>Trematosphaeria</taxon>
    </lineage>
</organism>
<reference evidence="2" key="1">
    <citation type="journal article" date="2020" name="Stud. Mycol.">
        <title>101 Dothideomycetes genomes: a test case for predicting lifestyles and emergence of pathogens.</title>
        <authorList>
            <person name="Haridas S."/>
            <person name="Albert R."/>
            <person name="Binder M."/>
            <person name="Bloem J."/>
            <person name="Labutti K."/>
            <person name="Salamov A."/>
            <person name="Andreopoulos B."/>
            <person name="Baker S."/>
            <person name="Barry K."/>
            <person name="Bills G."/>
            <person name="Bluhm B."/>
            <person name="Cannon C."/>
            <person name="Castanera R."/>
            <person name="Culley D."/>
            <person name="Daum C."/>
            <person name="Ezra D."/>
            <person name="Gonzalez J."/>
            <person name="Henrissat B."/>
            <person name="Kuo A."/>
            <person name="Liang C."/>
            <person name="Lipzen A."/>
            <person name="Lutzoni F."/>
            <person name="Magnuson J."/>
            <person name="Mondo S."/>
            <person name="Nolan M."/>
            <person name="Ohm R."/>
            <person name="Pangilinan J."/>
            <person name="Park H.-J."/>
            <person name="Ramirez L."/>
            <person name="Alfaro M."/>
            <person name="Sun H."/>
            <person name="Tritt A."/>
            <person name="Yoshinaga Y."/>
            <person name="Zwiers L.-H."/>
            <person name="Turgeon B."/>
            <person name="Goodwin S."/>
            <person name="Spatafora J."/>
            <person name="Crous P."/>
            <person name="Grigoriev I."/>
        </authorList>
    </citation>
    <scope>NUCLEOTIDE SEQUENCE</scope>
    <source>
        <strain evidence="2">CBS 122368</strain>
    </source>
</reference>